<evidence type="ECO:0000259" key="4">
    <source>
        <dbReference type="PROSITE" id="PS50887"/>
    </source>
</evidence>
<dbReference type="FunFam" id="3.30.70.270:FF:000001">
    <property type="entry name" value="Diguanylate cyclase domain protein"/>
    <property type="match status" value="1"/>
</dbReference>
<sequence>MKLDTQTLAFMLSLAFFIQFIALFVQYKIGNRTYNGIGWWLLGSSLMALGVIFMPMINVKSLEILARIANPLMVLGQIFLYIGIIRFFDKKENLWMLSSIYIIFSLFYYYYMYFSNSISSRSIVINVALAAISFLSARKLFSEKDSLIATSANFIATVFLIYGVFLTTRFFWTISIPPAQTYLEHASILNAGFIVSTVASTLWTFGFILMNNQRLNIENRLEKEKMQLVFNTSPDAALITRLSDGLFVDVNVGFTVLSGYTRDEVLGSSTININVWHNTEDRKLFLAELNDQGICENKEFIFHRKDGNQFFGMISARIILIQSIPHIVSVVRDITERKQAEEALMESEEQYRSILNASPDNITITDLDGRILMISPAAKKMFGYEPNFDKFIGMRLLDFIVPEDIERAQSNLLLMYQGDPRRPNEYRGVRKDKSIFNIEVNSGFVRNANGQPIKMVFIIRDITERKLAEQHIQELVQQLEIEKNTAQLNSITDSLTGLVNRRFFDMALNTEFYRLKRFGATLSLIMLDVDHFKKFNDSYGHLAGDDCLIRIGTTLKTIVGRATDIVARFGGEEFAVILPVTERLGAETLAERIRKGVEDLSIPHSASDTAEYVTVSLGVVSVNTISLFSPKQVVAMADEALYSSKKQGRNRITFANDKTTFVNSL</sequence>
<dbReference type="InterPro" id="IPR050469">
    <property type="entry name" value="Diguanylate_Cyclase"/>
</dbReference>
<feature type="transmembrane region" description="Helical" evidence="1">
    <location>
        <begin position="37"/>
        <end position="57"/>
    </location>
</feature>
<evidence type="ECO:0000259" key="2">
    <source>
        <dbReference type="PROSITE" id="PS50112"/>
    </source>
</evidence>
<dbReference type="PANTHER" id="PTHR45138">
    <property type="entry name" value="REGULATORY COMPONENTS OF SENSORY TRANSDUCTION SYSTEM"/>
    <property type="match status" value="1"/>
</dbReference>
<feature type="transmembrane region" description="Helical" evidence="1">
    <location>
        <begin position="188"/>
        <end position="210"/>
    </location>
</feature>
<dbReference type="SUPFAM" id="SSF55785">
    <property type="entry name" value="PYP-like sensor domain (PAS domain)"/>
    <property type="match status" value="2"/>
</dbReference>
<dbReference type="GO" id="GO:1902201">
    <property type="term" value="P:negative regulation of bacterial-type flagellum-dependent cell motility"/>
    <property type="evidence" value="ECO:0007669"/>
    <property type="project" value="TreeGrafter"/>
</dbReference>
<dbReference type="NCBIfam" id="TIGR00254">
    <property type="entry name" value="GGDEF"/>
    <property type="match status" value="1"/>
</dbReference>
<protein>
    <submittedName>
        <fullName evidence="5">PAS domain S-box-containing protein/diguanylate cyclase (GGDEF) domain-containing protein</fullName>
    </submittedName>
</protein>
<dbReference type="PROSITE" id="PS50113">
    <property type="entry name" value="PAC"/>
    <property type="match status" value="2"/>
</dbReference>
<dbReference type="STRING" id="1120975.SAMN02746064_00338"/>
<keyword evidence="6" id="KW-1185">Reference proteome</keyword>
<dbReference type="AlphaFoldDB" id="A0A1M4SQ14"/>
<dbReference type="PANTHER" id="PTHR45138:SF9">
    <property type="entry name" value="DIGUANYLATE CYCLASE DGCM-RELATED"/>
    <property type="match status" value="1"/>
</dbReference>
<dbReference type="InterPro" id="IPR035965">
    <property type="entry name" value="PAS-like_dom_sf"/>
</dbReference>
<organism evidence="5 6">
    <name type="scientific">Alkalibacter saccharofermentans DSM 14828</name>
    <dbReference type="NCBI Taxonomy" id="1120975"/>
    <lineage>
        <taxon>Bacteria</taxon>
        <taxon>Bacillati</taxon>
        <taxon>Bacillota</taxon>
        <taxon>Clostridia</taxon>
        <taxon>Eubacteriales</taxon>
        <taxon>Eubacteriaceae</taxon>
        <taxon>Alkalibacter</taxon>
    </lineage>
</organism>
<reference evidence="5 6" key="1">
    <citation type="submission" date="2016-11" db="EMBL/GenBank/DDBJ databases">
        <authorList>
            <person name="Jaros S."/>
            <person name="Januszkiewicz K."/>
            <person name="Wedrychowicz H."/>
        </authorList>
    </citation>
    <scope>NUCLEOTIDE SEQUENCE [LARGE SCALE GENOMIC DNA]</scope>
    <source>
        <strain evidence="5 6">DSM 14828</strain>
    </source>
</reference>
<dbReference type="SMART" id="SM00091">
    <property type="entry name" value="PAS"/>
    <property type="match status" value="2"/>
</dbReference>
<name>A0A1M4SQ14_9FIRM</name>
<dbReference type="RefSeq" id="WP_084116808.1">
    <property type="nucleotide sequence ID" value="NZ_FQTU01000001.1"/>
</dbReference>
<dbReference type="InterPro" id="IPR043128">
    <property type="entry name" value="Rev_trsase/Diguanyl_cyclase"/>
</dbReference>
<dbReference type="PROSITE" id="PS50112">
    <property type="entry name" value="PAS"/>
    <property type="match status" value="2"/>
</dbReference>
<dbReference type="SMART" id="SM00267">
    <property type="entry name" value="GGDEF"/>
    <property type="match status" value="1"/>
</dbReference>
<proteinExistence type="predicted"/>
<evidence type="ECO:0000313" key="6">
    <source>
        <dbReference type="Proteomes" id="UP000184251"/>
    </source>
</evidence>
<dbReference type="SMART" id="SM00086">
    <property type="entry name" value="PAC"/>
    <property type="match status" value="2"/>
</dbReference>
<dbReference type="OrthoDB" id="9783388at2"/>
<dbReference type="Pfam" id="PF00990">
    <property type="entry name" value="GGDEF"/>
    <property type="match status" value="1"/>
</dbReference>
<gene>
    <name evidence="5" type="ORF">SAMN02746064_00338</name>
</gene>
<dbReference type="InterPro" id="IPR000160">
    <property type="entry name" value="GGDEF_dom"/>
</dbReference>
<dbReference type="Proteomes" id="UP000184251">
    <property type="component" value="Unassembled WGS sequence"/>
</dbReference>
<dbReference type="InterPro" id="IPR000700">
    <property type="entry name" value="PAS-assoc_C"/>
</dbReference>
<feature type="domain" description="PAS" evidence="2">
    <location>
        <begin position="347"/>
        <end position="419"/>
    </location>
</feature>
<dbReference type="CDD" id="cd01949">
    <property type="entry name" value="GGDEF"/>
    <property type="match status" value="1"/>
</dbReference>
<accession>A0A1M4SQ14</accession>
<dbReference type="Pfam" id="PF13426">
    <property type="entry name" value="PAS_9"/>
    <property type="match status" value="2"/>
</dbReference>
<feature type="domain" description="PAC" evidence="3">
    <location>
        <begin position="296"/>
        <end position="346"/>
    </location>
</feature>
<feature type="transmembrane region" description="Helical" evidence="1">
    <location>
        <begin position="123"/>
        <end position="141"/>
    </location>
</feature>
<dbReference type="CDD" id="cd00130">
    <property type="entry name" value="PAS"/>
    <property type="match status" value="2"/>
</dbReference>
<feature type="domain" description="PAS" evidence="2">
    <location>
        <begin position="222"/>
        <end position="271"/>
    </location>
</feature>
<dbReference type="SUPFAM" id="SSF55073">
    <property type="entry name" value="Nucleotide cyclase"/>
    <property type="match status" value="1"/>
</dbReference>
<dbReference type="GO" id="GO:0052621">
    <property type="term" value="F:diguanylate cyclase activity"/>
    <property type="evidence" value="ECO:0007669"/>
    <property type="project" value="TreeGrafter"/>
</dbReference>
<dbReference type="EMBL" id="FQTU01000001">
    <property type="protein sequence ID" value="SHE34354.1"/>
    <property type="molecule type" value="Genomic_DNA"/>
</dbReference>
<dbReference type="InterPro" id="IPR000014">
    <property type="entry name" value="PAS"/>
</dbReference>
<dbReference type="InterPro" id="IPR029787">
    <property type="entry name" value="Nucleotide_cyclase"/>
</dbReference>
<feature type="domain" description="GGDEF" evidence="4">
    <location>
        <begin position="520"/>
        <end position="657"/>
    </location>
</feature>
<keyword evidence="1" id="KW-1133">Transmembrane helix</keyword>
<feature type="transmembrane region" description="Helical" evidence="1">
    <location>
        <begin position="69"/>
        <end position="88"/>
    </location>
</feature>
<feature type="transmembrane region" description="Helical" evidence="1">
    <location>
        <begin position="147"/>
        <end position="167"/>
    </location>
</feature>
<evidence type="ECO:0000259" key="3">
    <source>
        <dbReference type="PROSITE" id="PS50113"/>
    </source>
</evidence>
<keyword evidence="1" id="KW-0472">Membrane</keyword>
<dbReference type="Gene3D" id="3.30.70.270">
    <property type="match status" value="1"/>
</dbReference>
<dbReference type="PROSITE" id="PS50887">
    <property type="entry name" value="GGDEF"/>
    <property type="match status" value="1"/>
</dbReference>
<dbReference type="Gene3D" id="3.30.450.20">
    <property type="entry name" value="PAS domain"/>
    <property type="match status" value="2"/>
</dbReference>
<dbReference type="GO" id="GO:0005886">
    <property type="term" value="C:plasma membrane"/>
    <property type="evidence" value="ECO:0007669"/>
    <property type="project" value="TreeGrafter"/>
</dbReference>
<evidence type="ECO:0000256" key="1">
    <source>
        <dbReference type="SAM" id="Phobius"/>
    </source>
</evidence>
<feature type="domain" description="PAC" evidence="3">
    <location>
        <begin position="422"/>
        <end position="474"/>
    </location>
</feature>
<dbReference type="GO" id="GO:0043709">
    <property type="term" value="P:cell adhesion involved in single-species biofilm formation"/>
    <property type="evidence" value="ECO:0007669"/>
    <property type="project" value="TreeGrafter"/>
</dbReference>
<feature type="transmembrane region" description="Helical" evidence="1">
    <location>
        <begin position="94"/>
        <end position="111"/>
    </location>
</feature>
<dbReference type="InterPro" id="IPR001610">
    <property type="entry name" value="PAC"/>
</dbReference>
<keyword evidence="1" id="KW-0812">Transmembrane</keyword>
<dbReference type="NCBIfam" id="TIGR00229">
    <property type="entry name" value="sensory_box"/>
    <property type="match status" value="2"/>
</dbReference>
<feature type="transmembrane region" description="Helical" evidence="1">
    <location>
        <begin position="7"/>
        <end position="25"/>
    </location>
</feature>
<evidence type="ECO:0000313" key="5">
    <source>
        <dbReference type="EMBL" id="SHE34354.1"/>
    </source>
</evidence>